<sequence>MLNRFKYIFSKLNVRHRVLLSALLLTLLATGITGTLAWNSGRQSALNQGQTSTEARPVHLLKLERDTEGNQTTVPVPGADFVLYNAQDPENPVQVQSTFTTDQEGRITVSLPPGRYFFQEIRLPYGFAPDLDAENQPIRRYDFTVTSSTTNDHPIVTAYNRRLSGDLIIEKTLVNDDGTELSEEQLAQLFEFRVTFSDDGTYAYQINGEGESHELASGETLQLRHGQRAVFTNIPVGVHYIVEEVGMEHGQANNSSGNISLDPSIVDFTNRDMTRLGNLILEKEVVNSDGSAVTDEQREIDFEFEVQLSNVPDGASFRFTTNRYQIDDDPDNDDDTREGTVANGDTLTLRHGEILTIHDLPVGTSYQIREVERPNFVSGTRDVEGNIVQDANNRHLFINSYQVDGGEPVLTFLSFEKQVISDDEAALREYFDFEVTFEPDEGQIFQYRIIENGIEGELQDFVSGDIIRLRHGQKVLFADLPPGLTYRIREIEIDRFLEALTTVGGQTVNGTSNGDETGNRNGSHHTFVNREIPNGSAQLIIEKRVEGVGYDAEHEFLFDLYINDVKQDGVIRLRSGETSLPIVLELGDRWRVVEHDSYDNGFSQEGISNGTGTIELEHIGRNVYVRQTNRYVRDTISLSGTKTWEMPEGVQTPRHITVQLMQGDIAVRQVNVEGPNWAYTFDNLPKFDNEGNEIHYTIREIPVTGWRAETNPENINLHNIWVDPVTASLEIEKLITGDAAPNAEQFEFVMNPGGHVVNITNSGQAHFPEISFDRPGTFEFTVHETRGSTLGWDYDNAEYRWFVKIEQDTDGLLSLTEQWLTKNGERIDGLQAVFTNRFDDSVLLEETLDIPVKKVWDHKELTADLQPDGIVVQLMADNKEVSRRQLTADMEWQTLFQKMPRYDSEGREIKYQVKESEVNGYSAKISGNAQKGFTIHNTYVGMEEPPSQAPDKPSTTGRLPDVGDGLTLTAIILGLVCIRIAYLLYRETKSKKG</sequence>
<feature type="domain" description="CNA-B" evidence="2">
    <location>
        <begin position="850"/>
        <end position="938"/>
    </location>
</feature>
<proteinExistence type="predicted"/>
<dbReference type="Proteomes" id="UP001056730">
    <property type="component" value="Chromosome"/>
</dbReference>
<dbReference type="InterPro" id="IPR038174">
    <property type="entry name" value="Strep_pil_link_sf"/>
</dbReference>
<evidence type="ECO:0000256" key="1">
    <source>
        <dbReference type="SAM" id="Phobius"/>
    </source>
</evidence>
<gene>
    <name evidence="6" type="ORF">LMK00_01130</name>
</gene>
<dbReference type="CDD" id="cd00222">
    <property type="entry name" value="CollagenBindB"/>
    <property type="match status" value="2"/>
</dbReference>
<dbReference type="Pfam" id="PF05738">
    <property type="entry name" value="Cna_B"/>
    <property type="match status" value="2"/>
</dbReference>
<evidence type="ECO:0000259" key="3">
    <source>
        <dbReference type="Pfam" id="PF12892"/>
    </source>
</evidence>
<dbReference type="Gene3D" id="2.60.40.1140">
    <property type="entry name" value="Collagen-binding surface protein Cna, B-type domain"/>
    <property type="match status" value="5"/>
</dbReference>
<feature type="domain" description="DUF7601" evidence="5">
    <location>
        <begin position="165"/>
        <end position="271"/>
    </location>
</feature>
<dbReference type="InterPro" id="IPR008454">
    <property type="entry name" value="Collagen-bd_Cna-like_B-typ_dom"/>
</dbReference>
<dbReference type="InterPro" id="IPR022464">
    <property type="entry name" value="Strep_pil_isopept_link"/>
</dbReference>
<feature type="domain" description="DUF7601" evidence="5">
    <location>
        <begin position="413"/>
        <end position="530"/>
    </location>
</feature>
<dbReference type="SUPFAM" id="SSF49478">
    <property type="entry name" value="Cna protein B-type domain"/>
    <property type="match status" value="2"/>
</dbReference>
<dbReference type="EMBL" id="CP086395">
    <property type="protein sequence ID" value="USJ20625.1"/>
    <property type="molecule type" value="Genomic_DNA"/>
</dbReference>
<dbReference type="InterPro" id="IPR055382">
    <property type="entry name" value="DUF7601"/>
</dbReference>
<evidence type="ECO:0000259" key="5">
    <source>
        <dbReference type="Pfam" id="PF24547"/>
    </source>
</evidence>
<name>A0A9Q8Y227_9LACT</name>
<evidence type="ECO:0000259" key="4">
    <source>
        <dbReference type="Pfam" id="PF17802"/>
    </source>
</evidence>
<keyword evidence="1" id="KW-1133">Transmembrane helix</keyword>
<dbReference type="Gene3D" id="2.60.40.3050">
    <property type="match status" value="1"/>
</dbReference>
<dbReference type="InterPro" id="IPR013783">
    <property type="entry name" value="Ig-like_fold"/>
</dbReference>
<dbReference type="Gene3D" id="2.60.40.10">
    <property type="entry name" value="Immunoglobulins"/>
    <property type="match status" value="1"/>
</dbReference>
<protein>
    <submittedName>
        <fullName evidence="6">Cna B-type domain-containing protein</fullName>
    </submittedName>
</protein>
<feature type="domain" description="SpaA-like prealbumin fold" evidence="4">
    <location>
        <begin position="71"/>
        <end position="134"/>
    </location>
</feature>
<keyword evidence="1" id="KW-0812">Transmembrane</keyword>
<evidence type="ECO:0000259" key="2">
    <source>
        <dbReference type="Pfam" id="PF05738"/>
    </source>
</evidence>
<keyword evidence="1" id="KW-0472">Membrane</keyword>
<dbReference type="AlphaFoldDB" id="A0A9Q8Y227"/>
<accession>A0A9Q8Y227</accession>
<dbReference type="Pfam" id="PF17802">
    <property type="entry name" value="SpaA"/>
    <property type="match status" value="1"/>
</dbReference>
<dbReference type="InterPro" id="IPR041033">
    <property type="entry name" value="SpaA_PFL_dom_1"/>
</dbReference>
<feature type="domain" description="Streptococcal pilin isopeptide linkage" evidence="3">
    <location>
        <begin position="730"/>
        <end position="838"/>
    </location>
</feature>
<evidence type="ECO:0000313" key="7">
    <source>
        <dbReference type="Proteomes" id="UP001056730"/>
    </source>
</evidence>
<organism evidence="6 7">
    <name type="scientific">Lactococcus formosensis</name>
    <dbReference type="NCBI Taxonomy" id="1281486"/>
    <lineage>
        <taxon>Bacteria</taxon>
        <taxon>Bacillati</taxon>
        <taxon>Bacillota</taxon>
        <taxon>Bacilli</taxon>
        <taxon>Lactobacillales</taxon>
        <taxon>Streptococcaceae</taxon>
        <taxon>Lactococcus</taxon>
    </lineage>
</organism>
<dbReference type="KEGG" id="lfo:LMK00_01130"/>
<evidence type="ECO:0000313" key="6">
    <source>
        <dbReference type="EMBL" id="USJ20625.1"/>
    </source>
</evidence>
<dbReference type="NCBIfam" id="TIGR03786">
    <property type="entry name" value="strep_pil_rpt"/>
    <property type="match status" value="1"/>
</dbReference>
<feature type="transmembrane region" description="Helical" evidence="1">
    <location>
        <begin position="965"/>
        <end position="985"/>
    </location>
</feature>
<feature type="domain" description="DUF7601" evidence="5">
    <location>
        <begin position="277"/>
        <end position="401"/>
    </location>
</feature>
<dbReference type="Pfam" id="PF12892">
    <property type="entry name" value="FctA"/>
    <property type="match status" value="1"/>
</dbReference>
<feature type="domain" description="CNA-B" evidence="2">
    <location>
        <begin position="639"/>
        <end position="716"/>
    </location>
</feature>
<dbReference type="Pfam" id="PF24547">
    <property type="entry name" value="DUF7601"/>
    <property type="match status" value="3"/>
</dbReference>
<reference evidence="6" key="1">
    <citation type="journal article" date="2022" name="Front. Microbiol.">
        <title>Feed Insects as a Reservoir of Granadaene-Producing Lactococci.</title>
        <authorList>
            <person name="Neuzil-Bunesova V."/>
            <person name="Ramirez Garcia A."/>
            <person name="Modrackova N."/>
            <person name="Makovska M."/>
            <person name="Sabolova M."/>
            <person name="Sproer C."/>
            <person name="Bunk B."/>
            <person name="Blom J."/>
            <person name="Schwab C."/>
        </authorList>
    </citation>
    <scope>NUCLEOTIDE SEQUENCE</scope>
    <source>
        <strain evidence="6">I4/6O</strain>
    </source>
</reference>